<feature type="region of interest" description="Disordered" evidence="1">
    <location>
        <begin position="1"/>
        <end position="124"/>
    </location>
</feature>
<reference evidence="3 4" key="1">
    <citation type="submission" date="2015-01" db="EMBL/GenBank/DDBJ databases">
        <title>The Genome Sequence of Exophiala spinifera CBS89968.</title>
        <authorList>
            <consortium name="The Broad Institute Genomics Platform"/>
            <person name="Cuomo C."/>
            <person name="de Hoog S."/>
            <person name="Gorbushina A."/>
            <person name="Stielow B."/>
            <person name="Teixiera M."/>
            <person name="Abouelleil A."/>
            <person name="Chapman S.B."/>
            <person name="Priest M."/>
            <person name="Young S.K."/>
            <person name="Wortman J."/>
            <person name="Nusbaum C."/>
            <person name="Birren B."/>
        </authorList>
    </citation>
    <scope>NUCLEOTIDE SEQUENCE [LARGE SCALE GENOMIC DNA]</scope>
    <source>
        <strain evidence="3 4">CBS 89968</strain>
    </source>
</reference>
<gene>
    <name evidence="3" type="ORF">PV08_11147</name>
</gene>
<dbReference type="CDD" id="cd22573">
    <property type="entry name" value="RMP1_RBD"/>
    <property type="match status" value="1"/>
</dbReference>
<dbReference type="RefSeq" id="XP_016230402.1">
    <property type="nucleotide sequence ID" value="XM_016385458.1"/>
</dbReference>
<feature type="region of interest" description="Disordered" evidence="1">
    <location>
        <begin position="306"/>
        <end position="504"/>
    </location>
</feature>
<evidence type="ECO:0000256" key="1">
    <source>
        <dbReference type="SAM" id="MobiDB-lite"/>
    </source>
</evidence>
<feature type="compositionally biased region" description="Polar residues" evidence="1">
    <location>
        <begin position="358"/>
        <end position="372"/>
    </location>
</feature>
<feature type="compositionally biased region" description="Low complexity" evidence="1">
    <location>
        <begin position="33"/>
        <end position="48"/>
    </location>
</feature>
<feature type="compositionally biased region" description="Basic and acidic residues" evidence="1">
    <location>
        <begin position="412"/>
        <end position="421"/>
    </location>
</feature>
<accession>A0A0D1Y5H7</accession>
<dbReference type="GeneID" id="27338230"/>
<dbReference type="PANTHER" id="PTHR37792:SF1">
    <property type="entry name" value="RIBONUCLEASE MRP PROTEIN SUBUNIT RMP1"/>
    <property type="match status" value="1"/>
</dbReference>
<feature type="domain" description="RNase MRP protein 1 RNA binding" evidence="2">
    <location>
        <begin position="133"/>
        <end position="248"/>
    </location>
</feature>
<evidence type="ECO:0000313" key="4">
    <source>
        <dbReference type="Proteomes" id="UP000053328"/>
    </source>
</evidence>
<dbReference type="AlphaFoldDB" id="A0A0D1Y5H7"/>
<proteinExistence type="predicted"/>
<dbReference type="InterPro" id="IPR047205">
    <property type="entry name" value="RMP1"/>
</dbReference>
<sequence length="504" mass="54707">MASKKSQSSQRPGTAAATPNGGAERPPKRRKLSVPSTPSAPASASGGSKRPQEKASKKGNLVKPTSKKRALPRPPRQRRSLRPQPLQRSGETPIEKPFPTTSKATYAKSNSGASTPLSPASDTSHKINFTKSLLDQIWTRNKNQHRTQPWWKCLGMLRKALTQLALLDDQETHVRQQHETSDGSARINLDAKEVRLRFEKEAQIRSERELWSEWVRETLVPRSYVAFTSLVSDTQFANLGVVLVGALADIASISGQPTSARASTATSKLERPVPSTVLAMATGAAGEQQPAGASVRANHRKATSLMAKSTGVTGLQSGEQVERAYESDDMGEVVERPLPQDKTHQREDSESSSKSKSQAKTNANGGPSSPQASVRVRKELYTETIISDGRSHAGPSDGVVPPVSDDDDEAATADKEEEEKNKKKPSVQNRPQSQKSRAQLDIHPSPSKKKIAAKQQPQPKMPTPPTASKLGQQKADKKTTSKDEKRKKKKTKGSAIDDLFAGLL</sequence>
<dbReference type="InterPro" id="IPR047204">
    <property type="entry name" value="RMP1_RBD"/>
</dbReference>
<feature type="compositionally biased region" description="Polar residues" evidence="1">
    <location>
        <begin position="426"/>
        <end position="437"/>
    </location>
</feature>
<dbReference type="GO" id="GO:0042134">
    <property type="term" value="F:rRNA primary transcript binding"/>
    <property type="evidence" value="ECO:0007669"/>
    <property type="project" value="InterPro"/>
</dbReference>
<dbReference type="GO" id="GO:0000466">
    <property type="term" value="P:maturation of 5.8S rRNA from tricistronic rRNA transcript (SSU-rRNA, 5.8S rRNA, LSU-rRNA)"/>
    <property type="evidence" value="ECO:0007669"/>
    <property type="project" value="TreeGrafter"/>
</dbReference>
<dbReference type="GO" id="GO:0000294">
    <property type="term" value="P:nuclear-transcribed mRNA catabolic process, RNase MRP-dependent"/>
    <property type="evidence" value="ECO:0007669"/>
    <property type="project" value="TreeGrafter"/>
</dbReference>
<dbReference type="PANTHER" id="PTHR37792">
    <property type="entry name" value="RIBONUCLEASE MRP PROTEIN SUBUNIT RMP1"/>
    <property type="match status" value="1"/>
</dbReference>
<dbReference type="OrthoDB" id="5414547at2759"/>
<dbReference type="STRING" id="91928.A0A0D1Y5H7"/>
<dbReference type="GO" id="GO:0000172">
    <property type="term" value="C:ribonuclease MRP complex"/>
    <property type="evidence" value="ECO:0007669"/>
    <property type="project" value="InterPro"/>
</dbReference>
<feature type="compositionally biased region" description="Polar residues" evidence="1">
    <location>
        <begin position="306"/>
        <end position="319"/>
    </location>
</feature>
<feature type="compositionally biased region" description="Basic residues" evidence="1">
    <location>
        <begin position="65"/>
        <end position="81"/>
    </location>
</feature>
<feature type="compositionally biased region" description="Basic and acidic residues" evidence="1">
    <location>
        <begin position="474"/>
        <end position="484"/>
    </location>
</feature>
<feature type="compositionally biased region" description="Low complexity" evidence="1">
    <location>
        <begin position="12"/>
        <end position="23"/>
    </location>
</feature>
<feature type="compositionally biased region" description="Polar residues" evidence="1">
    <location>
        <begin position="99"/>
        <end position="124"/>
    </location>
</feature>
<evidence type="ECO:0000313" key="3">
    <source>
        <dbReference type="EMBL" id="KIW10186.1"/>
    </source>
</evidence>
<feature type="compositionally biased region" description="Polar residues" evidence="1">
    <location>
        <begin position="1"/>
        <end position="11"/>
    </location>
</feature>
<dbReference type="EMBL" id="KN847500">
    <property type="protein sequence ID" value="KIW10186.1"/>
    <property type="molecule type" value="Genomic_DNA"/>
</dbReference>
<dbReference type="VEuPathDB" id="FungiDB:PV08_11147"/>
<organism evidence="3 4">
    <name type="scientific">Exophiala spinifera</name>
    <dbReference type="NCBI Taxonomy" id="91928"/>
    <lineage>
        <taxon>Eukaryota</taxon>
        <taxon>Fungi</taxon>
        <taxon>Dikarya</taxon>
        <taxon>Ascomycota</taxon>
        <taxon>Pezizomycotina</taxon>
        <taxon>Eurotiomycetes</taxon>
        <taxon>Chaetothyriomycetidae</taxon>
        <taxon>Chaetothyriales</taxon>
        <taxon>Herpotrichiellaceae</taxon>
        <taxon>Exophiala</taxon>
    </lineage>
</organism>
<dbReference type="HOGENOM" id="CLU_031977_2_0_1"/>
<name>A0A0D1Y5H7_9EURO</name>
<dbReference type="Pfam" id="PF20945">
    <property type="entry name" value="RMP1"/>
    <property type="match status" value="1"/>
</dbReference>
<feature type="compositionally biased region" description="Basic and acidic residues" evidence="1">
    <location>
        <begin position="333"/>
        <end position="353"/>
    </location>
</feature>
<protein>
    <recommendedName>
        <fullName evidence="2">RNase MRP protein 1 RNA binding domain-containing protein</fullName>
    </recommendedName>
</protein>
<keyword evidence="4" id="KW-1185">Reference proteome</keyword>
<evidence type="ECO:0000259" key="2">
    <source>
        <dbReference type="Pfam" id="PF20945"/>
    </source>
</evidence>
<dbReference type="Proteomes" id="UP000053328">
    <property type="component" value="Unassembled WGS sequence"/>
</dbReference>
<feature type="compositionally biased region" description="Low complexity" evidence="1">
    <location>
        <begin position="394"/>
        <end position="403"/>
    </location>
</feature>